<dbReference type="RefSeq" id="WP_227210201.1">
    <property type="nucleotide sequence ID" value="NZ_BAABZQ010000001.1"/>
</dbReference>
<dbReference type="SMART" id="SM01059">
    <property type="entry name" value="CAT"/>
    <property type="match status" value="1"/>
</dbReference>
<dbReference type="Gene3D" id="3.30.559.10">
    <property type="entry name" value="Chloramphenicol acetyltransferase-like domain"/>
    <property type="match status" value="1"/>
</dbReference>
<name>A0ABQ0BR42_9FIRM</name>
<evidence type="ECO:0000313" key="1">
    <source>
        <dbReference type="EMBL" id="GAA6499003.1"/>
    </source>
</evidence>
<sequence>MERKKRILKDYKRESHFDYFNSLSYPYVGVTVNVEITDLLKKVKAEKLPFFLTFCYCVSKAANGVPEFRQRIVNNSIVEYESCRTSHTVALEDGTYCYCTLESSMPFPDYLDYAVRAQEAAKNERSIEEDREESNDKIFISTLPWLTYTSFIQPVPIPADSNPRITWGKYYKQEEKVLMPVSVLCNHALVDGKHMADFYEALDREICAVCGPVSLL</sequence>
<dbReference type="InterPro" id="IPR023213">
    <property type="entry name" value="CAT-like_dom_sf"/>
</dbReference>
<organism evidence="1 2">
    <name type="scientific">Blautia parvula</name>
    <dbReference type="NCBI Taxonomy" id="2877527"/>
    <lineage>
        <taxon>Bacteria</taxon>
        <taxon>Bacillati</taxon>
        <taxon>Bacillota</taxon>
        <taxon>Clostridia</taxon>
        <taxon>Lachnospirales</taxon>
        <taxon>Lachnospiraceae</taxon>
        <taxon>Blautia</taxon>
    </lineage>
</organism>
<dbReference type="InterPro" id="IPR001707">
    <property type="entry name" value="Cmp_AcTrfase"/>
</dbReference>
<gene>
    <name evidence="1" type="ORF">K340107D12_18190</name>
</gene>
<dbReference type="PANTHER" id="PTHR38474:SF1">
    <property type="entry name" value="SLR0299 PROTEIN"/>
    <property type="match status" value="1"/>
</dbReference>
<protein>
    <submittedName>
        <fullName evidence="1">Chloramphenicol acetyltransferase</fullName>
    </submittedName>
</protein>
<reference evidence="1 2" key="1">
    <citation type="submission" date="2024-04" db="EMBL/GenBank/DDBJ databases">
        <title>Defined microbial consortia suppress multidrug-resistant proinflammatory Enterobacteriaceae via ecological control.</title>
        <authorList>
            <person name="Furuichi M."/>
            <person name="Kawaguchi T."/>
            <person name="Pust M."/>
            <person name="Yasuma K."/>
            <person name="Plichta D."/>
            <person name="Hasegawa N."/>
            <person name="Ohya T."/>
            <person name="Bhattarai S."/>
            <person name="Sasajima S."/>
            <person name="Aoto Y."/>
            <person name="Tuganbaev T."/>
            <person name="Yaginuma M."/>
            <person name="Ueda M."/>
            <person name="Okahashi N."/>
            <person name="Amafuji K."/>
            <person name="Kiridooshi Y."/>
            <person name="Sugita K."/>
            <person name="Strazar M."/>
            <person name="Skelly A."/>
            <person name="Suda W."/>
            <person name="Hattori M."/>
            <person name="Nakamoto N."/>
            <person name="Caballero S."/>
            <person name="Norman J."/>
            <person name="Olle B."/>
            <person name="Tanoue T."/>
            <person name="Arita M."/>
            <person name="Bucci V."/>
            <person name="Atarashi K."/>
            <person name="Xavier R."/>
            <person name="Honda K."/>
        </authorList>
    </citation>
    <scope>NUCLEOTIDE SEQUENCE [LARGE SCALE GENOMIC DNA]</scope>
    <source>
        <strain evidence="2">k34-0107-D12</strain>
    </source>
</reference>
<dbReference type="PANTHER" id="PTHR38474">
    <property type="entry name" value="SLR0299 PROTEIN"/>
    <property type="match status" value="1"/>
</dbReference>
<dbReference type="Pfam" id="PF00302">
    <property type="entry name" value="CAT"/>
    <property type="match status" value="1"/>
</dbReference>
<dbReference type="SUPFAM" id="SSF52777">
    <property type="entry name" value="CoA-dependent acyltransferases"/>
    <property type="match status" value="1"/>
</dbReference>
<evidence type="ECO:0000313" key="2">
    <source>
        <dbReference type="Proteomes" id="UP001600941"/>
    </source>
</evidence>
<keyword evidence="2" id="KW-1185">Reference proteome</keyword>
<dbReference type="EMBL" id="BAABZQ010000001">
    <property type="protein sequence ID" value="GAA6499003.1"/>
    <property type="molecule type" value="Genomic_DNA"/>
</dbReference>
<dbReference type="Proteomes" id="UP001600941">
    <property type="component" value="Unassembled WGS sequence"/>
</dbReference>
<proteinExistence type="predicted"/>
<accession>A0ABQ0BR42</accession>
<comment type="caution">
    <text evidence="1">The sequence shown here is derived from an EMBL/GenBank/DDBJ whole genome shotgun (WGS) entry which is preliminary data.</text>
</comment>